<dbReference type="InterPro" id="IPR029058">
    <property type="entry name" value="AB_hydrolase_fold"/>
</dbReference>
<dbReference type="EMBL" id="MCFD01000006">
    <property type="protein sequence ID" value="ORX70209.1"/>
    <property type="molecule type" value="Genomic_DNA"/>
</dbReference>
<dbReference type="OrthoDB" id="10249433at2759"/>
<keyword evidence="3" id="KW-1185">Reference proteome</keyword>
<dbReference type="PANTHER" id="PTHR11614">
    <property type="entry name" value="PHOSPHOLIPASE-RELATED"/>
    <property type="match status" value="1"/>
</dbReference>
<feature type="domain" description="Serine aminopeptidase S33" evidence="1">
    <location>
        <begin position="32"/>
        <end position="264"/>
    </location>
</feature>
<dbReference type="GeneID" id="63804143"/>
<reference evidence="2 3" key="1">
    <citation type="submission" date="2016-07" db="EMBL/GenBank/DDBJ databases">
        <title>Pervasive Adenine N6-methylation of Active Genes in Fungi.</title>
        <authorList>
            <consortium name="DOE Joint Genome Institute"/>
            <person name="Mondo S.J."/>
            <person name="Dannebaum R.O."/>
            <person name="Kuo R.C."/>
            <person name="Labutti K."/>
            <person name="Haridas S."/>
            <person name="Kuo A."/>
            <person name="Salamov A."/>
            <person name="Ahrendt S.R."/>
            <person name="Lipzen A."/>
            <person name="Sullivan W."/>
            <person name="Andreopoulos W.B."/>
            <person name="Clum A."/>
            <person name="Lindquist E."/>
            <person name="Daum C."/>
            <person name="Ramamoorthy G.K."/>
            <person name="Gryganskyi A."/>
            <person name="Culley D."/>
            <person name="Magnuson J.K."/>
            <person name="James T.Y."/>
            <person name="O'Malley M.A."/>
            <person name="Stajich J.E."/>
            <person name="Spatafora J.W."/>
            <person name="Visel A."/>
            <person name="Grigoriev I.V."/>
        </authorList>
    </citation>
    <scope>NUCLEOTIDE SEQUENCE [LARGE SCALE GENOMIC DNA]</scope>
    <source>
        <strain evidence="2 3">ATCC 12442</strain>
    </source>
</reference>
<dbReference type="InterPro" id="IPR022742">
    <property type="entry name" value="Hydrolase_4"/>
</dbReference>
<evidence type="ECO:0000259" key="1">
    <source>
        <dbReference type="Pfam" id="PF12146"/>
    </source>
</evidence>
<gene>
    <name evidence="2" type="ORF">DL89DRAFT_267428</name>
</gene>
<dbReference type="Proteomes" id="UP000193922">
    <property type="component" value="Unassembled WGS sequence"/>
</dbReference>
<dbReference type="Pfam" id="PF12146">
    <property type="entry name" value="Hydrolase_4"/>
    <property type="match status" value="1"/>
</dbReference>
<comment type="caution">
    <text evidence="2">The sequence shown here is derived from an EMBL/GenBank/DDBJ whole genome shotgun (WGS) entry which is preliminary data.</text>
</comment>
<name>A0A1Y1W9J7_9FUNG</name>
<evidence type="ECO:0000313" key="2">
    <source>
        <dbReference type="EMBL" id="ORX70209.1"/>
    </source>
</evidence>
<evidence type="ECO:0000313" key="3">
    <source>
        <dbReference type="Proteomes" id="UP000193922"/>
    </source>
</evidence>
<proteinExistence type="predicted"/>
<organism evidence="2 3">
    <name type="scientific">Linderina pennispora</name>
    <dbReference type="NCBI Taxonomy" id="61395"/>
    <lineage>
        <taxon>Eukaryota</taxon>
        <taxon>Fungi</taxon>
        <taxon>Fungi incertae sedis</taxon>
        <taxon>Zoopagomycota</taxon>
        <taxon>Kickxellomycotina</taxon>
        <taxon>Kickxellomycetes</taxon>
        <taxon>Kickxellales</taxon>
        <taxon>Kickxellaceae</taxon>
        <taxon>Linderina</taxon>
    </lineage>
</organism>
<dbReference type="STRING" id="61395.A0A1Y1W9J7"/>
<dbReference type="RefSeq" id="XP_040743847.1">
    <property type="nucleotide sequence ID" value="XM_040887495.1"/>
</dbReference>
<dbReference type="SUPFAM" id="SSF53474">
    <property type="entry name" value="alpha/beta-Hydrolases"/>
    <property type="match status" value="1"/>
</dbReference>
<accession>A0A1Y1W9J7</accession>
<dbReference type="InterPro" id="IPR051044">
    <property type="entry name" value="MAG_DAG_Lipase"/>
</dbReference>
<keyword evidence="2" id="KW-0378">Hydrolase</keyword>
<dbReference type="AlphaFoldDB" id="A0A1Y1W9J7"/>
<dbReference type="GO" id="GO:0016787">
    <property type="term" value="F:hydrolase activity"/>
    <property type="evidence" value="ECO:0007669"/>
    <property type="project" value="UniProtKB-KW"/>
</dbReference>
<protein>
    <submittedName>
        <fullName evidence="2">Alpha/beta-hydrolase</fullName>
    </submittedName>
</protein>
<sequence>MVIPEQIVEEETKWVTANGYQFYTRLFKSAIQPPKATLLFMHGLGDQVDNYRAMASYLARAGIQFFGFDQRGFGKSGSKASDLGDNGGMDNVVKDIAAMNSLAMIDGVKHFMFGISMGGMHVLNYCLLYNQDRHIAGIISQVPGLKSLGFLLPSDEDVKSCEVDSANRKVKRSYKSTPETLCNNQESLKRWESNDRNLGYSALGTLVDMYTLGPRITARAPDFTTPVLLIHGDGDTITDPNATRKFFAGLPDDLDKKLKIIENCPFHVLNCAVGL</sequence>
<dbReference type="Gene3D" id="3.40.50.1820">
    <property type="entry name" value="alpha/beta hydrolase"/>
    <property type="match status" value="1"/>
</dbReference>